<dbReference type="EMBL" id="SNRY01000342">
    <property type="protein sequence ID" value="KAA6342155.1"/>
    <property type="molecule type" value="Genomic_DNA"/>
</dbReference>
<proteinExistence type="predicted"/>
<gene>
    <name evidence="1" type="ORF">EZS27_010080</name>
</gene>
<protein>
    <submittedName>
        <fullName evidence="1">Uncharacterized protein</fullName>
    </submittedName>
</protein>
<dbReference type="SUPFAM" id="SSF50998">
    <property type="entry name" value="Quinoprotein alcohol dehydrogenase-like"/>
    <property type="match status" value="1"/>
</dbReference>
<dbReference type="InterPro" id="IPR011047">
    <property type="entry name" value="Quinoprotein_ADH-like_sf"/>
</dbReference>
<reference evidence="1" key="1">
    <citation type="submission" date="2019-03" db="EMBL/GenBank/DDBJ databases">
        <title>Single cell metagenomics reveals metabolic interactions within the superorganism composed of flagellate Streblomastix strix and complex community of Bacteroidetes bacteria on its surface.</title>
        <authorList>
            <person name="Treitli S.C."/>
            <person name="Kolisko M."/>
            <person name="Husnik F."/>
            <person name="Keeling P."/>
            <person name="Hampl V."/>
        </authorList>
    </citation>
    <scope>NUCLEOTIDE SEQUENCE</scope>
    <source>
        <strain evidence="1">STM</strain>
    </source>
</reference>
<evidence type="ECO:0000313" key="1">
    <source>
        <dbReference type="EMBL" id="KAA6342155.1"/>
    </source>
</evidence>
<dbReference type="PROSITE" id="PS51257">
    <property type="entry name" value="PROKAR_LIPOPROTEIN"/>
    <property type="match status" value="1"/>
</dbReference>
<dbReference type="AlphaFoldDB" id="A0A5J4S9P0"/>
<comment type="caution">
    <text evidence="1">The sequence shown here is derived from an EMBL/GenBank/DDBJ whole genome shotgun (WGS) entry which is preliminary data.</text>
</comment>
<organism evidence="1">
    <name type="scientific">termite gut metagenome</name>
    <dbReference type="NCBI Taxonomy" id="433724"/>
    <lineage>
        <taxon>unclassified sequences</taxon>
        <taxon>metagenomes</taxon>
        <taxon>organismal metagenomes</taxon>
    </lineage>
</organism>
<sequence length="607" mass="68957">MNKSNFILLLVAIFSFISCEYDPSGNNFVELTPPDDYLPIEISLNDVNPIDTIYVYRDTQFSIKINSPKDFRQAVILLDGQEYNYMWNNHLNFMIRLEQISEGVHKLTVNAIFASGTGSLAEMMGLEGYMGELSWNIRVIHNPQDHFEVGYRINEDGFLEIYWKNTVPENIIEKYTIHSGLTQNTDITINDATQKSFIDYGYVCGYAFYEVRTYLKDGYSFLQRLSLDTPTPAIYFEDLGLDNLRIYWDKPFANGRFTLISDNATIASEINDTTITIPQIFGKNRQFSLEIRPQKAEYDNYHNKFSAWDWFCQGISLGLPNWELYAYNQIDNIIYTRKYNSLVAFDATTLQEINTVSIMGNTWGFAYGGKIASAPHNSTVAAMTGEETWIFSDSRFINPIKISPLPGNIHTRLSALTSDDRFFVVQGGGSNICTIFNALTGEKIVEFLFRYPTIYDIPDLVTVSEDGQFFCASSEKGIEVFEINGTATNLLYTDTRQYKGASFVPSQPDKLLLRVGSDIEIRQIPGFNLIQTLDVSANGAMLCNIDPASMSLLYYQNDSLKVCKVNNLTETIFKIRSDETTCKMFNNKLLTYGNGGISFNISPYLNH</sequence>
<name>A0A5J4S9P0_9ZZZZ</name>
<accession>A0A5J4S9P0</accession>